<dbReference type="GO" id="GO:0080044">
    <property type="term" value="F:quercetin 7-O-glucosyltransferase activity"/>
    <property type="evidence" value="ECO:0007669"/>
    <property type="project" value="TreeGrafter"/>
</dbReference>
<dbReference type="Proteomes" id="UP001161247">
    <property type="component" value="Chromosome 3"/>
</dbReference>
<evidence type="ECO:0000256" key="2">
    <source>
        <dbReference type="ARBA" id="ARBA00022676"/>
    </source>
</evidence>
<evidence type="ECO:0000256" key="5">
    <source>
        <dbReference type="RuleBase" id="RU362057"/>
    </source>
</evidence>
<dbReference type="Gene3D" id="3.40.50.2000">
    <property type="entry name" value="Glycogen Phosphorylase B"/>
    <property type="match status" value="2"/>
</dbReference>
<reference evidence="6" key="1">
    <citation type="submission" date="2023-03" db="EMBL/GenBank/DDBJ databases">
        <authorList>
            <person name="Julca I."/>
        </authorList>
    </citation>
    <scope>NUCLEOTIDE SEQUENCE</scope>
</reference>
<dbReference type="PANTHER" id="PTHR11926:SF1560">
    <property type="entry name" value="UDP-GLYCOSYLTRANSFERASE 74E1-RELATED"/>
    <property type="match status" value="1"/>
</dbReference>
<keyword evidence="2 4" id="KW-0328">Glycosyltransferase</keyword>
<evidence type="ECO:0000256" key="1">
    <source>
        <dbReference type="ARBA" id="ARBA00009995"/>
    </source>
</evidence>
<dbReference type="InterPro" id="IPR035595">
    <property type="entry name" value="UDP_glycos_trans_CS"/>
</dbReference>
<protein>
    <recommendedName>
        <fullName evidence="5">Glycosyltransferase</fullName>
        <ecNumber evidence="5">2.4.1.-</ecNumber>
    </recommendedName>
</protein>
<dbReference type="PANTHER" id="PTHR11926">
    <property type="entry name" value="GLUCOSYL/GLUCURONOSYL TRANSFERASES"/>
    <property type="match status" value="1"/>
</dbReference>
<name>A0AAV1CU91_OLDCO</name>
<gene>
    <name evidence="6" type="ORF">OLC1_LOCUS8743</name>
</gene>
<evidence type="ECO:0000313" key="7">
    <source>
        <dbReference type="Proteomes" id="UP001161247"/>
    </source>
</evidence>
<dbReference type="InterPro" id="IPR002213">
    <property type="entry name" value="UDP_glucos_trans"/>
</dbReference>
<dbReference type="PROSITE" id="PS00375">
    <property type="entry name" value="UDPGT"/>
    <property type="match status" value="1"/>
</dbReference>
<dbReference type="CDD" id="cd03784">
    <property type="entry name" value="GT1_Gtf-like"/>
    <property type="match status" value="1"/>
</dbReference>
<proteinExistence type="inferred from homology"/>
<dbReference type="EMBL" id="OX459120">
    <property type="protein sequence ID" value="CAI9098565.1"/>
    <property type="molecule type" value="Genomic_DNA"/>
</dbReference>
<dbReference type="FunFam" id="3.40.50.2000:FF:000060">
    <property type="entry name" value="Glycosyltransferase"/>
    <property type="match status" value="1"/>
</dbReference>
<dbReference type="Pfam" id="PF00201">
    <property type="entry name" value="UDPGT"/>
    <property type="match status" value="1"/>
</dbReference>
<dbReference type="AlphaFoldDB" id="A0AAV1CU91"/>
<sequence length="455" mass="50019">MPASCHIAVFIFPFGSHAPPVLNLVKKIAASEPENVKCSIFSTAESNKLHFFPDAKGDEEFGNIKAYSVWDGVPKDHVFSGNPQLERIGLFIKATPDNFEKALKEAEEDTGVKISCLLADAFLWFASDLAEKIGVPWIPFWISGSCSLSAHLYTGEIRKLATTTDKTIRTIPGFEGLSINDMPREIQLKNEQSPLALLLDNAALNLPRATAVVVNSFEELDPDITLDLKSKFQNLFNLSPIPSIPTPSKKTSNLSRVHDTEGCLEWLRKQSDASVVYLGFGSVCTPPPDEMVALSEALETCKFPFLWSLRDHARNTLPDGFIDRASRYGKFVSWAPQLEVLESGKVGVFVSHAGWGSVLESLSNGVPMICRPFFGDHGLDSAMVEVKWRAGLRVKDGVFTKNETVNAINLILSGEKGKEIRENAQLLKGLATDAVKPNGSSTRNFQHLLKMVTKS</sequence>
<evidence type="ECO:0000256" key="3">
    <source>
        <dbReference type="ARBA" id="ARBA00022679"/>
    </source>
</evidence>
<organism evidence="6 7">
    <name type="scientific">Oldenlandia corymbosa var. corymbosa</name>
    <dbReference type="NCBI Taxonomy" id="529605"/>
    <lineage>
        <taxon>Eukaryota</taxon>
        <taxon>Viridiplantae</taxon>
        <taxon>Streptophyta</taxon>
        <taxon>Embryophyta</taxon>
        <taxon>Tracheophyta</taxon>
        <taxon>Spermatophyta</taxon>
        <taxon>Magnoliopsida</taxon>
        <taxon>eudicotyledons</taxon>
        <taxon>Gunneridae</taxon>
        <taxon>Pentapetalae</taxon>
        <taxon>asterids</taxon>
        <taxon>lamiids</taxon>
        <taxon>Gentianales</taxon>
        <taxon>Rubiaceae</taxon>
        <taxon>Rubioideae</taxon>
        <taxon>Spermacoceae</taxon>
        <taxon>Hedyotis-Oldenlandia complex</taxon>
        <taxon>Oldenlandia</taxon>
    </lineage>
</organism>
<keyword evidence="7" id="KW-1185">Reference proteome</keyword>
<dbReference type="SUPFAM" id="SSF53756">
    <property type="entry name" value="UDP-Glycosyltransferase/glycogen phosphorylase"/>
    <property type="match status" value="1"/>
</dbReference>
<evidence type="ECO:0000256" key="4">
    <source>
        <dbReference type="RuleBase" id="RU003718"/>
    </source>
</evidence>
<accession>A0AAV1CU91</accession>
<keyword evidence="3 4" id="KW-0808">Transferase</keyword>
<comment type="similarity">
    <text evidence="1 4">Belongs to the UDP-glycosyltransferase family.</text>
</comment>
<dbReference type="GO" id="GO:0080043">
    <property type="term" value="F:quercetin 3-O-glucosyltransferase activity"/>
    <property type="evidence" value="ECO:0007669"/>
    <property type="project" value="TreeGrafter"/>
</dbReference>
<evidence type="ECO:0000313" key="6">
    <source>
        <dbReference type="EMBL" id="CAI9098565.1"/>
    </source>
</evidence>
<dbReference type="EC" id="2.4.1.-" evidence="5"/>
<dbReference type="GO" id="GO:0016138">
    <property type="term" value="P:glycoside biosynthetic process"/>
    <property type="evidence" value="ECO:0007669"/>
    <property type="project" value="UniProtKB-ARBA"/>
</dbReference>